<organism evidence="3 4">
    <name type="scientific">Candidatus Rickettsia kedanie</name>
    <dbReference type="NCBI Taxonomy" id="3115352"/>
    <lineage>
        <taxon>Bacteria</taxon>
        <taxon>Pseudomonadati</taxon>
        <taxon>Pseudomonadota</taxon>
        <taxon>Alphaproteobacteria</taxon>
        <taxon>Rickettsiales</taxon>
        <taxon>Rickettsiaceae</taxon>
        <taxon>Rickettsieae</taxon>
        <taxon>Rickettsia</taxon>
        <taxon>spotted fever group</taxon>
    </lineage>
</organism>
<protein>
    <recommendedName>
        <fullName evidence="2">S-adenosylmethionine synthetase central domain-containing protein</fullName>
    </recommendedName>
</protein>
<dbReference type="PANTHER" id="PTHR11964">
    <property type="entry name" value="S-ADENOSYLMETHIONINE SYNTHETASE"/>
    <property type="match status" value="1"/>
</dbReference>
<dbReference type="SUPFAM" id="SSF55973">
    <property type="entry name" value="S-adenosylmethionine synthetase"/>
    <property type="match status" value="1"/>
</dbReference>
<dbReference type="InterPro" id="IPR022629">
    <property type="entry name" value="S-AdoMet_synt_central"/>
</dbReference>
<reference evidence="3 4" key="1">
    <citation type="journal article" date="2024" name="Microbiol. Immunol.">
        <title>Discovery of a novel spotted fever group Rickettsia, 'Candidatus Rickettsia kedanie,' in unfed larval chigger mites, Leptotrombidium scutellare.</title>
        <authorList>
            <person name="Ogawa M."/>
            <person name="Matsutani M."/>
            <person name="Katayama T."/>
            <person name="Takada N."/>
            <person name="Noda S."/>
            <person name="Takahashi M."/>
            <person name="Kageyama D."/>
            <person name="Hanaoka N."/>
            <person name="Ebihara H."/>
        </authorList>
    </citation>
    <scope>NUCLEOTIDE SEQUENCE [LARGE SCALE GENOMIC DNA]</scope>
    <source>
        <strain evidence="3 4">KNCP2-13</strain>
    </source>
</reference>
<dbReference type="Proteomes" id="UP001628124">
    <property type="component" value="Unassembled WGS sequence"/>
</dbReference>
<proteinExistence type="predicted"/>
<dbReference type="InterPro" id="IPR022631">
    <property type="entry name" value="ADOMET_SYNTHASE_CS"/>
</dbReference>
<name>A0ABP9TSF3_9RICK</name>
<keyword evidence="4" id="KW-1185">Reference proteome</keyword>
<evidence type="ECO:0000256" key="1">
    <source>
        <dbReference type="ARBA" id="ARBA00022723"/>
    </source>
</evidence>
<accession>A0ABP9TSF3</accession>
<dbReference type="EMBL" id="BAABMM010000016">
    <property type="protein sequence ID" value="GAA5252072.1"/>
    <property type="molecule type" value="Genomic_DNA"/>
</dbReference>
<comment type="caution">
    <text evidence="3">The sequence shown here is derived from an EMBL/GenBank/DDBJ whole genome shotgun (WGS) entry which is preliminary data.</text>
</comment>
<keyword evidence="1" id="KW-0479">Metal-binding</keyword>
<evidence type="ECO:0000313" key="3">
    <source>
        <dbReference type="EMBL" id="GAA5252072.1"/>
    </source>
</evidence>
<dbReference type="Gene3D" id="3.30.300.10">
    <property type="match status" value="1"/>
</dbReference>
<sequence>MGVDNANDDVIGAGDQGMVFGYACNETDIMPAPIYYAHLLVRRQAYLRKQHVLPWLRPDAKSQVTL</sequence>
<dbReference type="InterPro" id="IPR002133">
    <property type="entry name" value="S-AdoMet_synthetase"/>
</dbReference>
<gene>
    <name evidence="3" type="ORF">KNCP2_03600</name>
</gene>
<evidence type="ECO:0000313" key="4">
    <source>
        <dbReference type="Proteomes" id="UP001628124"/>
    </source>
</evidence>
<dbReference type="Pfam" id="PF02772">
    <property type="entry name" value="S-AdoMet_synt_M"/>
    <property type="match status" value="1"/>
</dbReference>
<evidence type="ECO:0000259" key="2">
    <source>
        <dbReference type="Pfam" id="PF02772"/>
    </source>
</evidence>
<dbReference type="PROSITE" id="PS00376">
    <property type="entry name" value="ADOMET_SYNTHASE_1"/>
    <property type="match status" value="1"/>
</dbReference>
<feature type="domain" description="S-adenosylmethionine synthetase central" evidence="2">
    <location>
        <begin position="11"/>
        <end position="66"/>
    </location>
</feature>
<dbReference type="InterPro" id="IPR022636">
    <property type="entry name" value="S-AdoMet_synthetase_sfam"/>
</dbReference>